<dbReference type="EMBL" id="OU594945">
    <property type="protein sequence ID" value="CAG9289317.1"/>
    <property type="molecule type" value="Genomic_DNA"/>
</dbReference>
<name>A0A8J9TCB5_PHATR</name>
<sequence length="408" mass="46196">MKRSRKTVTVPVLASCFFLGTFLERAVAFLSLITVRYEHRTISGASPNSLLQPLVSNQCSCRSLRLFSGYGIATNYTWKEEAFEIDLTVTVPADVVAKNIIFQPTGRSIDLRYKSETKKGSNGDRSKTIVLLDGSRKLRGKVNLDGTYWVISDLQDDFAQRQVTVTIEKIVRTPKDDFEVVDYDWKGIYVDDTEEVLERKYDEPEKLNVREYAAKLGVDIDNIDMSMVDKTMFSSGMNLTQKNMDELTKAGYLSDEEVTQQADGTEYVTNEIGELERLSKPYEDEIGGSGEERMPSTKIPFLDTTSPWHNTIPVHVDKETNKTFVQQTRNFTRAAFAEDSARVSLDEPTQEVRVSKDANDPIDILTVKRLKDILKSQGLKTSGNKQELKDRLRKQVNSLMQGKQSPPK</sequence>
<dbReference type="Gene3D" id="2.60.40.790">
    <property type="match status" value="1"/>
</dbReference>
<feature type="domain" description="CS" evidence="2">
    <location>
        <begin position="71"/>
        <end position="182"/>
    </location>
</feature>
<dbReference type="PROSITE" id="PS50800">
    <property type="entry name" value="SAP"/>
    <property type="match status" value="1"/>
</dbReference>
<reference evidence="3" key="1">
    <citation type="submission" date="2022-02" db="EMBL/GenBank/DDBJ databases">
        <authorList>
            <person name="Giguere J D."/>
        </authorList>
    </citation>
    <scope>NUCLEOTIDE SEQUENCE</scope>
    <source>
        <strain evidence="3">CCAP 1055/1</strain>
    </source>
</reference>
<gene>
    <name evidence="3" type="ORF">PTTT1_LOCUS41277</name>
</gene>
<dbReference type="SMART" id="SM00513">
    <property type="entry name" value="SAP"/>
    <property type="match status" value="1"/>
</dbReference>
<dbReference type="Pfam" id="PF04969">
    <property type="entry name" value="CS"/>
    <property type="match status" value="1"/>
</dbReference>
<evidence type="ECO:0000259" key="1">
    <source>
        <dbReference type="PROSITE" id="PS50800"/>
    </source>
</evidence>
<dbReference type="Proteomes" id="UP000836788">
    <property type="component" value="Chromosome 4"/>
</dbReference>
<dbReference type="InterPro" id="IPR007052">
    <property type="entry name" value="CS_dom"/>
</dbReference>
<dbReference type="SUPFAM" id="SSF68906">
    <property type="entry name" value="SAP domain"/>
    <property type="match status" value="1"/>
</dbReference>
<accession>A0A8J9TCB5</accession>
<dbReference type="InterPro" id="IPR003034">
    <property type="entry name" value="SAP_dom"/>
</dbReference>
<evidence type="ECO:0008006" key="4">
    <source>
        <dbReference type="Google" id="ProtNLM"/>
    </source>
</evidence>
<dbReference type="Pfam" id="PF02037">
    <property type="entry name" value="SAP"/>
    <property type="match status" value="1"/>
</dbReference>
<evidence type="ECO:0000313" key="3">
    <source>
        <dbReference type="EMBL" id="CAG9289317.1"/>
    </source>
</evidence>
<dbReference type="SUPFAM" id="SSF49764">
    <property type="entry name" value="HSP20-like chaperones"/>
    <property type="match status" value="1"/>
</dbReference>
<dbReference type="InterPro" id="IPR036361">
    <property type="entry name" value="SAP_dom_sf"/>
</dbReference>
<dbReference type="PROSITE" id="PS51203">
    <property type="entry name" value="CS"/>
    <property type="match status" value="1"/>
</dbReference>
<dbReference type="Gene3D" id="1.10.720.30">
    <property type="entry name" value="SAP domain"/>
    <property type="match status" value="1"/>
</dbReference>
<dbReference type="AlphaFoldDB" id="A0A8J9TCB5"/>
<dbReference type="InterPro" id="IPR008978">
    <property type="entry name" value="HSP20-like_chaperone"/>
</dbReference>
<proteinExistence type="predicted"/>
<evidence type="ECO:0000259" key="2">
    <source>
        <dbReference type="PROSITE" id="PS51203"/>
    </source>
</evidence>
<organism evidence="3">
    <name type="scientific">Phaeodactylum tricornutum</name>
    <name type="common">Diatom</name>
    <dbReference type="NCBI Taxonomy" id="2850"/>
    <lineage>
        <taxon>Eukaryota</taxon>
        <taxon>Sar</taxon>
        <taxon>Stramenopiles</taxon>
        <taxon>Ochrophyta</taxon>
        <taxon>Bacillariophyta</taxon>
        <taxon>Bacillariophyceae</taxon>
        <taxon>Bacillariophycidae</taxon>
        <taxon>Naviculales</taxon>
        <taxon>Phaeodactylaceae</taxon>
        <taxon>Phaeodactylum</taxon>
    </lineage>
</organism>
<protein>
    <recommendedName>
        <fullName evidence="4">SAP domain-containing protein</fullName>
    </recommendedName>
</protein>
<feature type="domain" description="SAP" evidence="1">
    <location>
        <begin position="362"/>
        <end position="396"/>
    </location>
</feature>